<proteinExistence type="predicted"/>
<organism evidence="1">
    <name type="scientific">Salvia splendens</name>
    <name type="common">Scarlet sage</name>
    <dbReference type="NCBI Taxonomy" id="180675"/>
    <lineage>
        <taxon>Eukaryota</taxon>
        <taxon>Viridiplantae</taxon>
        <taxon>Streptophyta</taxon>
        <taxon>Embryophyta</taxon>
        <taxon>Tracheophyta</taxon>
        <taxon>Spermatophyta</taxon>
        <taxon>Magnoliopsida</taxon>
        <taxon>eudicotyledons</taxon>
        <taxon>Gunneridae</taxon>
        <taxon>Pentapetalae</taxon>
        <taxon>asterids</taxon>
        <taxon>lamiids</taxon>
        <taxon>Lamiales</taxon>
        <taxon>Lamiaceae</taxon>
        <taxon>Nepetoideae</taxon>
        <taxon>Mentheae</taxon>
        <taxon>Salviinae</taxon>
        <taxon>Salvia</taxon>
        <taxon>Salvia subgen. Calosphace</taxon>
        <taxon>core Calosphace</taxon>
    </lineage>
</organism>
<comment type="caution">
    <text evidence="1">The sequence shown here is derived from an EMBL/GenBank/DDBJ whole genome shotgun (WGS) entry which is preliminary data.</text>
</comment>
<evidence type="ECO:0008006" key="3">
    <source>
        <dbReference type="Google" id="ProtNLM"/>
    </source>
</evidence>
<name>A0A8X8YKW1_SALSN</name>
<dbReference type="EMBL" id="PNBA02000002">
    <property type="protein sequence ID" value="KAG6433729.1"/>
    <property type="molecule type" value="Genomic_DNA"/>
</dbReference>
<gene>
    <name evidence="1" type="ORF">SASPL_105344</name>
</gene>
<accession>A0A8X8YKW1</accession>
<reference evidence="1" key="2">
    <citation type="submission" date="2020-08" db="EMBL/GenBank/DDBJ databases">
        <title>Plant Genome Project.</title>
        <authorList>
            <person name="Zhang R.-G."/>
        </authorList>
    </citation>
    <scope>NUCLEOTIDE SEQUENCE</scope>
    <source>
        <strain evidence="1">Huo1</strain>
        <tissue evidence="1">Leaf</tissue>
    </source>
</reference>
<evidence type="ECO:0000313" key="1">
    <source>
        <dbReference type="EMBL" id="KAG6433729.1"/>
    </source>
</evidence>
<dbReference type="AlphaFoldDB" id="A0A8X8YKW1"/>
<evidence type="ECO:0000313" key="2">
    <source>
        <dbReference type="Proteomes" id="UP000298416"/>
    </source>
</evidence>
<keyword evidence="2" id="KW-1185">Reference proteome</keyword>
<reference evidence="1" key="1">
    <citation type="submission" date="2018-01" db="EMBL/GenBank/DDBJ databases">
        <authorList>
            <person name="Mao J.F."/>
        </authorList>
    </citation>
    <scope>NUCLEOTIDE SEQUENCE</scope>
    <source>
        <strain evidence="1">Huo1</strain>
        <tissue evidence="1">Leaf</tissue>
    </source>
</reference>
<dbReference type="Proteomes" id="UP000298416">
    <property type="component" value="Unassembled WGS sequence"/>
</dbReference>
<protein>
    <recommendedName>
        <fullName evidence="3">EF-hand domain-containing protein</fullName>
    </recommendedName>
</protein>
<sequence length="193" mass="20960">MAVTFPSSTSPATDAFVAYHPGYAWSYLAPFHNHLQLQNYAVSEVSKDYRKLVHEFTKLGLFDKKGHNVICLSTIAMLGVFFCDGTFLDALCGGEWCAASGFCALVLTGSKGDGLLSLEDFVTVVKGVGEEEKKSDLKAAFELYAPEGSAYLTPVAMESQELGEIGEPTVATCDSSRSLKEKASRHGDELIWR</sequence>